<accession>A0A2K2EZF5</accession>
<dbReference type="AlphaFoldDB" id="A0A2K2EZF5"/>
<dbReference type="Proteomes" id="UP000236151">
    <property type="component" value="Unassembled WGS sequence"/>
</dbReference>
<evidence type="ECO:0000313" key="2">
    <source>
        <dbReference type="Proteomes" id="UP000236151"/>
    </source>
</evidence>
<dbReference type="RefSeq" id="WP_103083178.1">
    <property type="nucleotide sequence ID" value="NZ_CP021850.1"/>
</dbReference>
<proteinExistence type="predicted"/>
<dbReference type="KEGG" id="cthd:CDO33_02930"/>
<dbReference type="OrthoDB" id="9909947at2"/>
<protein>
    <submittedName>
        <fullName evidence="1">Uncharacterized protein</fullName>
    </submittedName>
</protein>
<dbReference type="EMBL" id="NIOJ01000090">
    <property type="protein sequence ID" value="PNT94763.1"/>
    <property type="molecule type" value="Genomic_DNA"/>
</dbReference>
<comment type="caution">
    <text evidence="1">The sequence shown here is derived from an EMBL/GenBank/DDBJ whole genome shotgun (WGS) entry which is preliminary data.</text>
</comment>
<gene>
    <name evidence="1" type="ORF">CDQ84_18335</name>
</gene>
<sequence length="289" mass="34507">MSKANFNSNNIDKSKFLAVKIQNSINIPKGALIRVLPPSKYQTPESRYFAKTHLKNIYRFYKQNGYEQYSSFHDFFSDLEKQNPDCIIKTFLTVYKGLKECSIYPFFKNTDRYIYKSIEEQNFIEEIIEETYYHVFYTLKDKLDVNKVKDFKQLRTYIKMAIKHKAHLDRAIKSFNRTMPADFSDIKYKPGLGDDSMDNYYITKETRTLIRRIIDNYLKDKDKIDTLIMVNHLMKYGISYGDFTDSRWSLKRIAYICGVTERTVQYRKKKIIKELTVIYNKEIIPLLLN</sequence>
<keyword evidence="2" id="KW-1185">Reference proteome</keyword>
<reference evidence="2" key="1">
    <citation type="submission" date="2017-06" db="EMBL/GenBank/DDBJ databases">
        <title>Investigating the central metabolism of Clostridium thermosuccinogenes.</title>
        <authorList>
            <person name="Koendjbiharie J.G."/>
            <person name="Van Kranenburg R."/>
            <person name="Vriesendorp B."/>
        </authorList>
    </citation>
    <scope>NUCLEOTIDE SEQUENCE [LARGE SCALE GENOMIC DNA]</scope>
    <source>
        <strain evidence="2">DSM 5806</strain>
    </source>
</reference>
<organism evidence="1 2">
    <name type="scientific">Clostridium thermosuccinogenes</name>
    <dbReference type="NCBI Taxonomy" id="84032"/>
    <lineage>
        <taxon>Bacteria</taxon>
        <taxon>Bacillati</taxon>
        <taxon>Bacillota</taxon>
        <taxon>Clostridia</taxon>
        <taxon>Eubacteriales</taxon>
        <taxon>Clostridiaceae</taxon>
        <taxon>Clostridium</taxon>
    </lineage>
</organism>
<evidence type="ECO:0000313" key="1">
    <source>
        <dbReference type="EMBL" id="PNT94763.1"/>
    </source>
</evidence>
<name>A0A2K2EZF5_9CLOT</name>